<protein>
    <submittedName>
        <fullName evidence="2">Uncharacterized protein</fullName>
    </submittedName>
</protein>
<evidence type="ECO:0000313" key="4">
    <source>
        <dbReference type="Proteomes" id="UP000054826"/>
    </source>
</evidence>
<reference evidence="3 4" key="1">
    <citation type="submission" date="2015-01" db="EMBL/GenBank/DDBJ databases">
        <title>Evolution of Trichinella species and genotypes.</title>
        <authorList>
            <person name="Korhonen P.K."/>
            <person name="Edoardo P."/>
            <person name="Giuseppe L.R."/>
            <person name="Gasser R.B."/>
        </authorList>
    </citation>
    <scope>NUCLEOTIDE SEQUENCE [LARGE SCALE GENOMIC DNA]</scope>
    <source>
        <strain evidence="2">ISS176</strain>
        <strain evidence="1">ISS588</strain>
    </source>
</reference>
<dbReference type="AlphaFoldDB" id="A0A0V1JQ39"/>
<organism evidence="2 4">
    <name type="scientific">Trichinella pseudospiralis</name>
    <name type="common">Parasitic roundworm</name>
    <dbReference type="NCBI Taxonomy" id="6337"/>
    <lineage>
        <taxon>Eukaryota</taxon>
        <taxon>Metazoa</taxon>
        <taxon>Ecdysozoa</taxon>
        <taxon>Nematoda</taxon>
        <taxon>Enoplea</taxon>
        <taxon>Dorylaimia</taxon>
        <taxon>Trichinellida</taxon>
        <taxon>Trichinellidae</taxon>
        <taxon>Trichinella</taxon>
    </lineage>
</organism>
<proteinExistence type="predicted"/>
<evidence type="ECO:0000313" key="2">
    <source>
        <dbReference type="EMBL" id="KRZ37060.1"/>
    </source>
</evidence>
<sequence>MGRLRLSHPDVFMRGQLLPVAYCLLYVLYAIRYACESLIPAIQGNFPNTRVQDFFHFCQAVLCQEISENANGISIFASKPCTHGFRNLKYWDIRSSINLVPGSGSGFQPLKFRFGMCMVGLCKSTTIWKCANHVAQPHEQKSTKAPPGILEPIKSPRMRDIISSVSC</sequence>
<dbReference type="Proteomes" id="UP000054805">
    <property type="component" value="Unassembled WGS sequence"/>
</dbReference>
<dbReference type="EMBL" id="JYDS01000010">
    <property type="protein sequence ID" value="KRZ33271.1"/>
    <property type="molecule type" value="Genomic_DNA"/>
</dbReference>
<name>A0A0V1JQ39_TRIPS</name>
<evidence type="ECO:0000313" key="1">
    <source>
        <dbReference type="EMBL" id="KRZ33271.1"/>
    </source>
</evidence>
<keyword evidence="3" id="KW-1185">Reference proteome</keyword>
<accession>A0A0V1JQ39</accession>
<comment type="caution">
    <text evidence="2">The sequence shown here is derived from an EMBL/GenBank/DDBJ whole genome shotgun (WGS) entry which is preliminary data.</text>
</comment>
<dbReference type="EMBL" id="JYDV01000063">
    <property type="protein sequence ID" value="KRZ37060.1"/>
    <property type="molecule type" value="Genomic_DNA"/>
</dbReference>
<dbReference type="Proteomes" id="UP000054826">
    <property type="component" value="Unassembled WGS sequence"/>
</dbReference>
<gene>
    <name evidence="1" type="ORF">T4B_1858</name>
    <name evidence="2" type="ORF">T4C_12012</name>
</gene>
<evidence type="ECO:0000313" key="3">
    <source>
        <dbReference type="Proteomes" id="UP000054805"/>
    </source>
</evidence>